<evidence type="ECO:0000256" key="4">
    <source>
        <dbReference type="ARBA" id="ARBA00023163"/>
    </source>
</evidence>
<organism evidence="6 7">
    <name type="scientific">Tamaricihabitans halophyticus</name>
    <dbReference type="NCBI Taxonomy" id="1262583"/>
    <lineage>
        <taxon>Bacteria</taxon>
        <taxon>Bacillati</taxon>
        <taxon>Actinomycetota</taxon>
        <taxon>Actinomycetes</taxon>
        <taxon>Pseudonocardiales</taxon>
        <taxon>Pseudonocardiaceae</taxon>
        <taxon>Tamaricihabitans</taxon>
    </lineage>
</organism>
<dbReference type="PANTHER" id="PTHR30204">
    <property type="entry name" value="REDOX-CYCLING DRUG-SENSING TRANSCRIPTIONAL ACTIVATOR SOXR"/>
    <property type="match status" value="1"/>
</dbReference>
<dbReference type="PROSITE" id="PS50937">
    <property type="entry name" value="HTH_MERR_2"/>
    <property type="match status" value="1"/>
</dbReference>
<dbReference type="GO" id="GO:0003700">
    <property type="term" value="F:DNA-binding transcription factor activity"/>
    <property type="evidence" value="ECO:0007669"/>
    <property type="project" value="InterPro"/>
</dbReference>
<keyword evidence="2" id="KW-0805">Transcription regulation</keyword>
<keyword evidence="1" id="KW-0678">Repressor</keyword>
<reference evidence="6 7" key="1">
    <citation type="submission" date="2019-03" db="EMBL/GenBank/DDBJ databases">
        <title>Genomic Encyclopedia of Type Strains, Phase IV (KMG-IV): sequencing the most valuable type-strain genomes for metagenomic binning, comparative biology and taxonomic classification.</title>
        <authorList>
            <person name="Goeker M."/>
        </authorList>
    </citation>
    <scope>NUCLEOTIDE SEQUENCE [LARGE SCALE GENOMIC DNA]</scope>
    <source>
        <strain evidence="6 7">DSM 45765</strain>
    </source>
</reference>
<dbReference type="Proteomes" id="UP000294911">
    <property type="component" value="Unassembled WGS sequence"/>
</dbReference>
<dbReference type="EMBL" id="SLXQ01000001">
    <property type="protein sequence ID" value="TCP57157.1"/>
    <property type="molecule type" value="Genomic_DNA"/>
</dbReference>
<protein>
    <submittedName>
        <fullName evidence="6">DNA-binding transcriptional MerR regulator</fullName>
    </submittedName>
</protein>
<keyword evidence="4" id="KW-0804">Transcription</keyword>
<dbReference type="Pfam" id="PF13411">
    <property type="entry name" value="MerR_1"/>
    <property type="match status" value="2"/>
</dbReference>
<evidence type="ECO:0000313" key="6">
    <source>
        <dbReference type="EMBL" id="TCP57157.1"/>
    </source>
</evidence>
<proteinExistence type="predicted"/>
<name>A0A4R2R553_9PSEU</name>
<comment type="caution">
    <text evidence="6">The sequence shown here is derived from an EMBL/GenBank/DDBJ whole genome shotgun (WGS) entry which is preliminary data.</text>
</comment>
<keyword evidence="3 6" id="KW-0238">DNA-binding</keyword>
<dbReference type="AlphaFoldDB" id="A0A4R2R553"/>
<dbReference type="GO" id="GO:0003677">
    <property type="term" value="F:DNA binding"/>
    <property type="evidence" value="ECO:0007669"/>
    <property type="project" value="UniProtKB-KW"/>
</dbReference>
<dbReference type="SUPFAM" id="SSF46955">
    <property type="entry name" value="Putative DNA-binding domain"/>
    <property type="match status" value="2"/>
</dbReference>
<dbReference type="SMART" id="SM00422">
    <property type="entry name" value="HTH_MERR"/>
    <property type="match status" value="2"/>
</dbReference>
<feature type="domain" description="HTH merR-type" evidence="5">
    <location>
        <begin position="128"/>
        <end position="199"/>
    </location>
</feature>
<dbReference type="InterPro" id="IPR009061">
    <property type="entry name" value="DNA-bd_dom_put_sf"/>
</dbReference>
<sequence>MDEPAAPGMTVAAVASATGYSAQQIRDLERLGVLGRAVRAANGYRQFAEEHVRDLHAYRDLSYAVGPVAARDTMTTIRRLALAEAAALVCDLPAQLNQERAQALAARAALQAIQTEASIEDGPRETDAMTITELSGALGLRPSTLRFWEDAGLLRPERIATRAGTARRYHLDDIRAARIAVALRAAGYRIPDVRNALAAISELGAVDEPLVVLNRRLAAIGKRAVALIRATATLADIIDDAAP</sequence>
<evidence type="ECO:0000259" key="5">
    <source>
        <dbReference type="PROSITE" id="PS50937"/>
    </source>
</evidence>
<evidence type="ECO:0000256" key="1">
    <source>
        <dbReference type="ARBA" id="ARBA00022491"/>
    </source>
</evidence>
<dbReference type="Gene3D" id="1.10.1660.10">
    <property type="match status" value="2"/>
</dbReference>
<keyword evidence="7" id="KW-1185">Reference proteome</keyword>
<evidence type="ECO:0000256" key="3">
    <source>
        <dbReference type="ARBA" id="ARBA00023125"/>
    </source>
</evidence>
<dbReference type="InterPro" id="IPR000551">
    <property type="entry name" value="MerR-type_HTH_dom"/>
</dbReference>
<dbReference type="PANTHER" id="PTHR30204:SF69">
    <property type="entry name" value="MERR-FAMILY TRANSCRIPTIONAL REGULATOR"/>
    <property type="match status" value="1"/>
</dbReference>
<gene>
    <name evidence="6" type="ORF">EV191_1011109</name>
</gene>
<evidence type="ECO:0000256" key="2">
    <source>
        <dbReference type="ARBA" id="ARBA00023015"/>
    </source>
</evidence>
<dbReference type="InterPro" id="IPR047057">
    <property type="entry name" value="MerR_fam"/>
</dbReference>
<dbReference type="RefSeq" id="WP_243658758.1">
    <property type="nucleotide sequence ID" value="NZ_SLXQ01000001.1"/>
</dbReference>
<evidence type="ECO:0000313" key="7">
    <source>
        <dbReference type="Proteomes" id="UP000294911"/>
    </source>
</evidence>
<accession>A0A4R2R553</accession>